<comment type="caution">
    <text evidence="2">The sequence shown here is derived from an EMBL/GenBank/DDBJ whole genome shotgun (WGS) entry which is preliminary data.</text>
</comment>
<gene>
    <name evidence="2" type="ORF">BpHYR1_035946</name>
</gene>
<organism evidence="2 3">
    <name type="scientific">Brachionus plicatilis</name>
    <name type="common">Marine rotifer</name>
    <name type="synonym">Brachionus muelleri</name>
    <dbReference type="NCBI Taxonomy" id="10195"/>
    <lineage>
        <taxon>Eukaryota</taxon>
        <taxon>Metazoa</taxon>
        <taxon>Spiralia</taxon>
        <taxon>Gnathifera</taxon>
        <taxon>Rotifera</taxon>
        <taxon>Eurotatoria</taxon>
        <taxon>Monogononta</taxon>
        <taxon>Pseudotrocha</taxon>
        <taxon>Ploima</taxon>
        <taxon>Brachionidae</taxon>
        <taxon>Brachionus</taxon>
    </lineage>
</organism>
<protein>
    <submittedName>
        <fullName evidence="2">Uncharacterized protein</fullName>
    </submittedName>
</protein>
<name>A0A3M7QS30_BRAPC</name>
<reference evidence="2 3" key="1">
    <citation type="journal article" date="2018" name="Sci. Rep.">
        <title>Genomic signatures of local adaptation to the degree of environmental predictability in rotifers.</title>
        <authorList>
            <person name="Franch-Gras L."/>
            <person name="Hahn C."/>
            <person name="Garcia-Roger E.M."/>
            <person name="Carmona M.J."/>
            <person name="Serra M."/>
            <person name="Gomez A."/>
        </authorList>
    </citation>
    <scope>NUCLEOTIDE SEQUENCE [LARGE SCALE GENOMIC DNA]</scope>
    <source>
        <strain evidence="2">HYR1</strain>
    </source>
</reference>
<evidence type="ECO:0000313" key="3">
    <source>
        <dbReference type="Proteomes" id="UP000276133"/>
    </source>
</evidence>
<evidence type="ECO:0000313" key="2">
    <source>
        <dbReference type="EMBL" id="RNA14019.1"/>
    </source>
</evidence>
<sequence>MSGSESGVFIDHFPSTTNMVGWFRSNTDCHFINWNRWNTEVGYERLLAYLALLWTYWINWTTFLNFTTIRIFAACSDQWAT</sequence>
<dbReference type="AlphaFoldDB" id="A0A3M7QS30"/>
<keyword evidence="1" id="KW-0472">Membrane</keyword>
<feature type="transmembrane region" description="Helical" evidence="1">
    <location>
        <begin position="46"/>
        <end position="66"/>
    </location>
</feature>
<keyword evidence="3" id="KW-1185">Reference proteome</keyword>
<keyword evidence="1" id="KW-0812">Transmembrane</keyword>
<dbReference type="Proteomes" id="UP000276133">
    <property type="component" value="Unassembled WGS sequence"/>
</dbReference>
<dbReference type="EMBL" id="REGN01005278">
    <property type="protein sequence ID" value="RNA14019.1"/>
    <property type="molecule type" value="Genomic_DNA"/>
</dbReference>
<accession>A0A3M7QS30</accession>
<keyword evidence="1" id="KW-1133">Transmembrane helix</keyword>
<proteinExistence type="predicted"/>
<evidence type="ECO:0000256" key="1">
    <source>
        <dbReference type="SAM" id="Phobius"/>
    </source>
</evidence>